<protein>
    <submittedName>
        <fullName evidence="1">Uncharacterized protein</fullName>
    </submittedName>
</protein>
<organism evidence="1 2">
    <name type="scientific">Trichonephila inaurata madagascariensis</name>
    <dbReference type="NCBI Taxonomy" id="2747483"/>
    <lineage>
        <taxon>Eukaryota</taxon>
        <taxon>Metazoa</taxon>
        <taxon>Ecdysozoa</taxon>
        <taxon>Arthropoda</taxon>
        <taxon>Chelicerata</taxon>
        <taxon>Arachnida</taxon>
        <taxon>Araneae</taxon>
        <taxon>Araneomorphae</taxon>
        <taxon>Entelegynae</taxon>
        <taxon>Araneoidea</taxon>
        <taxon>Nephilidae</taxon>
        <taxon>Trichonephila</taxon>
        <taxon>Trichonephila inaurata</taxon>
    </lineage>
</organism>
<evidence type="ECO:0000313" key="2">
    <source>
        <dbReference type="Proteomes" id="UP000886998"/>
    </source>
</evidence>
<dbReference type="OrthoDB" id="10568215at2759"/>
<accession>A0A8X7C8N9</accession>
<name>A0A8X7C8N9_9ARAC</name>
<proteinExistence type="predicted"/>
<dbReference type="AlphaFoldDB" id="A0A8X7C8N9"/>
<dbReference type="Proteomes" id="UP000886998">
    <property type="component" value="Unassembled WGS sequence"/>
</dbReference>
<gene>
    <name evidence="1" type="ORF">TNIN_191291</name>
</gene>
<comment type="caution">
    <text evidence="1">The sequence shown here is derived from an EMBL/GenBank/DDBJ whole genome shotgun (WGS) entry which is preliminary data.</text>
</comment>
<dbReference type="EMBL" id="BMAV01011793">
    <property type="protein sequence ID" value="GFY57888.1"/>
    <property type="molecule type" value="Genomic_DNA"/>
</dbReference>
<keyword evidence="2" id="KW-1185">Reference proteome</keyword>
<sequence>MTKVRRNISCSVGWGKDYPNHFRSTEVNNKKKAVAPNKWRRKCRCSSGSGVKLPWSQLWETPRGDYSPMVHFVTVTADYWRNGQ</sequence>
<reference evidence="1" key="1">
    <citation type="submission" date="2020-08" db="EMBL/GenBank/DDBJ databases">
        <title>Multicomponent nature underlies the extraordinary mechanical properties of spider dragline silk.</title>
        <authorList>
            <person name="Kono N."/>
            <person name="Nakamura H."/>
            <person name="Mori M."/>
            <person name="Yoshida Y."/>
            <person name="Ohtoshi R."/>
            <person name="Malay A.D."/>
            <person name="Moran D.A.P."/>
            <person name="Tomita M."/>
            <person name="Numata K."/>
            <person name="Arakawa K."/>
        </authorList>
    </citation>
    <scope>NUCLEOTIDE SEQUENCE</scope>
</reference>
<evidence type="ECO:0000313" key="1">
    <source>
        <dbReference type="EMBL" id="GFY57888.1"/>
    </source>
</evidence>